<dbReference type="EMBL" id="JAHHHW010000099">
    <property type="protein sequence ID" value="MBW4433200.1"/>
    <property type="molecule type" value="Genomic_DNA"/>
</dbReference>
<protein>
    <submittedName>
        <fullName evidence="1">Uncharacterized protein</fullName>
    </submittedName>
</protein>
<evidence type="ECO:0000313" key="1">
    <source>
        <dbReference type="EMBL" id="MBW4433200.1"/>
    </source>
</evidence>
<name>A0A9E3LUN3_9NOST</name>
<reference evidence="1" key="2">
    <citation type="journal article" date="2022" name="Microbiol. Resour. Announc.">
        <title>Metagenome Sequencing to Explore Phylogenomics of Terrestrial Cyanobacteria.</title>
        <authorList>
            <person name="Ward R.D."/>
            <person name="Stajich J.E."/>
            <person name="Johansen J.R."/>
            <person name="Huntemann M."/>
            <person name="Clum A."/>
            <person name="Foster B."/>
            <person name="Foster B."/>
            <person name="Roux S."/>
            <person name="Palaniappan K."/>
            <person name="Varghese N."/>
            <person name="Mukherjee S."/>
            <person name="Reddy T.B.K."/>
            <person name="Daum C."/>
            <person name="Copeland A."/>
            <person name="Chen I.A."/>
            <person name="Ivanova N.N."/>
            <person name="Kyrpides N.C."/>
            <person name="Shapiro N."/>
            <person name="Eloe-Fadrosh E.A."/>
            <person name="Pietrasiak N."/>
        </authorList>
    </citation>
    <scope>NUCLEOTIDE SEQUENCE</scope>
    <source>
        <strain evidence="1">HA4357-MV3</strain>
    </source>
</reference>
<sequence length="51" mass="5771">MPAAIVEILKEKKASFKEWEDAISLYQVGGSTCVMQFLEGLDNIRQYFGTN</sequence>
<gene>
    <name evidence="1" type="ORF">KME28_16110</name>
</gene>
<dbReference type="AlphaFoldDB" id="A0A9E3LUN3"/>
<dbReference type="Proteomes" id="UP000813215">
    <property type="component" value="Unassembled WGS sequence"/>
</dbReference>
<reference evidence="1" key="1">
    <citation type="submission" date="2021-05" db="EMBL/GenBank/DDBJ databases">
        <authorList>
            <person name="Pietrasiak N."/>
            <person name="Ward R."/>
            <person name="Stajich J.E."/>
            <person name="Kurbessoian T."/>
        </authorList>
    </citation>
    <scope>NUCLEOTIDE SEQUENCE</scope>
    <source>
        <strain evidence="1">HA4357-MV3</strain>
    </source>
</reference>
<comment type="caution">
    <text evidence="1">The sequence shown here is derived from an EMBL/GenBank/DDBJ whole genome shotgun (WGS) entry which is preliminary data.</text>
</comment>
<proteinExistence type="predicted"/>
<evidence type="ECO:0000313" key="2">
    <source>
        <dbReference type="Proteomes" id="UP000813215"/>
    </source>
</evidence>
<accession>A0A9E3LUN3</accession>
<organism evidence="1 2">
    <name type="scientific">Pelatocladus maniniholoensis HA4357-MV3</name>
    <dbReference type="NCBI Taxonomy" id="1117104"/>
    <lineage>
        <taxon>Bacteria</taxon>
        <taxon>Bacillati</taxon>
        <taxon>Cyanobacteriota</taxon>
        <taxon>Cyanophyceae</taxon>
        <taxon>Nostocales</taxon>
        <taxon>Nostocaceae</taxon>
        <taxon>Pelatocladus</taxon>
    </lineage>
</organism>